<keyword evidence="1" id="KW-0812">Transmembrane</keyword>
<dbReference type="OrthoDB" id="5877303at2759"/>
<evidence type="ECO:0000313" key="2">
    <source>
        <dbReference type="EMBL" id="EYC33019.1"/>
    </source>
</evidence>
<dbReference type="Proteomes" id="UP000024635">
    <property type="component" value="Unassembled WGS sequence"/>
</dbReference>
<protein>
    <submittedName>
        <fullName evidence="2">Uncharacterized protein</fullName>
    </submittedName>
</protein>
<evidence type="ECO:0000313" key="3">
    <source>
        <dbReference type="Proteomes" id="UP000024635"/>
    </source>
</evidence>
<reference evidence="3" key="1">
    <citation type="journal article" date="2015" name="Nat. Genet.">
        <title>The genome and transcriptome of the zoonotic hookworm Ancylostoma ceylanicum identify infection-specific gene families.</title>
        <authorList>
            <person name="Schwarz E.M."/>
            <person name="Hu Y."/>
            <person name="Antoshechkin I."/>
            <person name="Miller M.M."/>
            <person name="Sternberg P.W."/>
            <person name="Aroian R.V."/>
        </authorList>
    </citation>
    <scope>NUCLEOTIDE SEQUENCE</scope>
    <source>
        <strain evidence="3">HY135</strain>
    </source>
</reference>
<keyword evidence="1" id="KW-1133">Transmembrane helix</keyword>
<keyword evidence="1" id="KW-0472">Membrane</keyword>
<dbReference type="AlphaFoldDB" id="A0A016VZM2"/>
<name>A0A016VZM2_9BILA</name>
<accession>A0A016VZM2</accession>
<dbReference type="EMBL" id="JARK01001338">
    <property type="protein sequence ID" value="EYC33019.1"/>
    <property type="molecule type" value="Genomic_DNA"/>
</dbReference>
<comment type="caution">
    <text evidence="2">The sequence shown here is derived from an EMBL/GenBank/DDBJ whole genome shotgun (WGS) entry which is preliminary data.</text>
</comment>
<gene>
    <name evidence="2" type="primary">Acey_s0002.g557</name>
    <name evidence="2" type="ORF">Y032_0002g557</name>
</gene>
<proteinExistence type="predicted"/>
<keyword evidence="3" id="KW-1185">Reference proteome</keyword>
<feature type="transmembrane region" description="Helical" evidence="1">
    <location>
        <begin position="65"/>
        <end position="88"/>
    </location>
</feature>
<sequence>MVMSVNRSFFCRSHCSGSSVCFSRNTEPFCVCYEVDINSTDCSACTTITTNSEADEVDWRASWPILVVLIGRFFVFYLLVLVRIFFFFSS</sequence>
<evidence type="ECO:0000256" key="1">
    <source>
        <dbReference type="SAM" id="Phobius"/>
    </source>
</evidence>
<organism evidence="2 3">
    <name type="scientific">Ancylostoma ceylanicum</name>
    <dbReference type="NCBI Taxonomy" id="53326"/>
    <lineage>
        <taxon>Eukaryota</taxon>
        <taxon>Metazoa</taxon>
        <taxon>Ecdysozoa</taxon>
        <taxon>Nematoda</taxon>
        <taxon>Chromadorea</taxon>
        <taxon>Rhabditida</taxon>
        <taxon>Rhabditina</taxon>
        <taxon>Rhabditomorpha</taxon>
        <taxon>Strongyloidea</taxon>
        <taxon>Ancylostomatidae</taxon>
        <taxon>Ancylostomatinae</taxon>
        <taxon>Ancylostoma</taxon>
    </lineage>
</organism>